<sequence length="864" mass="96540">MADSGRVKHDSPSSSPGPRRKRTQQSPGSKARYSVNAPGHCFRRVTLTKPTFCHHCSDFIWGIVGFVCEVCNFMSHEKCLKHVRTMCSCMAPTQVQVPVAHCFGPAGQKKRFCCVCRKHLEGSSALRCEVCELHIHSDCAPFSVSDCRVCHQDGGQDVDTYQHHWREGNMSSGARCEVCRRTCSSSDTLAGMRCEWCGVTAHASCYIIIPPECGMGRLRNMILHPSCVRICSRNFSKMHCYRISENSHHSEMGNAWTGIRGWRRVGLGKQTLKVFDGDDAAKRNQFRLVSIPRIIKNEEVVEASLRVFYIPDEPQDYELQSYSQQGLFTDDIINRNGTPDNKPIFKDTASDSWLLRSKPREVEVMKIYPACVSYPSSVQRQVLSGQEILLDKLQEIRKTSLRQMNQTRFYIEESRNRMAQVNLLLGGFPTQLDREEYTHLLSEHLAVKSHLVTISHVYTGQGAVVLQISCFSEAERIYMLAKDTSISGKQLYSLVIPEIMQSKLAKGSCPLLVFVNPKSGGLKGREILYSFRKLLNPHQVFELTSGGPLPGLHTFRDVPHFRILVCGGDGTVGWVLGVLESIRHKITCPEPAISIIPLGTGNDLAQVLRWGAGYSGEDPYNTLLSVDEAEEVQMDRWTILLDAQDMTEDGKVNGFLEPPKIVHMNNYFGLGIDAEMSLDFHHAREEDPDKFNSRFHNKGVYVKVGLQKLSHTRNLHKDISLQVDRKDLELPSIEGLIFLNIPSWGSGADLWGSDSDSRFERPRIDDGMLEVVGVTGVVHMGQVQSGLRSGIRLAQGSYIRISVNKPIPVQVDGEPWIQSPGQIIISAAGPKVCMLRKSKTKQKKQSGSLKEGRSDSPAPSDGGQ</sequence>
<keyword evidence="5" id="KW-0479">Metal-binding</keyword>
<keyword evidence="4 16" id="KW-0808">Transferase</keyword>
<evidence type="ECO:0000256" key="5">
    <source>
        <dbReference type="ARBA" id="ARBA00022723"/>
    </source>
</evidence>
<keyword evidence="21" id="KW-1185">Reference proteome</keyword>
<evidence type="ECO:0000256" key="7">
    <source>
        <dbReference type="ARBA" id="ARBA00022741"/>
    </source>
</evidence>
<dbReference type="UniPathway" id="UPA00230"/>
<dbReference type="CDD" id="cd17111">
    <property type="entry name" value="RA1_DAGK-theta"/>
    <property type="match status" value="1"/>
</dbReference>
<accession>A0A671PJ77</accession>
<evidence type="ECO:0000256" key="8">
    <source>
        <dbReference type="ARBA" id="ARBA00022771"/>
    </source>
</evidence>
<evidence type="ECO:0000256" key="10">
    <source>
        <dbReference type="ARBA" id="ARBA00022833"/>
    </source>
</evidence>
<dbReference type="AlphaFoldDB" id="A0A671PJ77"/>
<keyword evidence="9 16" id="KW-0418">Kinase</keyword>
<dbReference type="FunFam" id="2.60.200.40:FF:000004">
    <property type="entry name" value="Diacylglycerol kinase"/>
    <property type="match status" value="1"/>
</dbReference>
<dbReference type="PANTHER" id="PTHR11255">
    <property type="entry name" value="DIACYLGLYCEROL KINASE"/>
    <property type="match status" value="1"/>
</dbReference>
<reference evidence="20" key="2">
    <citation type="submission" date="2025-09" db="UniProtKB">
        <authorList>
            <consortium name="Ensembl"/>
        </authorList>
    </citation>
    <scope>IDENTIFICATION</scope>
</reference>
<evidence type="ECO:0000256" key="4">
    <source>
        <dbReference type="ARBA" id="ARBA00022679"/>
    </source>
</evidence>
<evidence type="ECO:0000256" key="1">
    <source>
        <dbReference type="ARBA" id="ARBA00004370"/>
    </source>
</evidence>
<dbReference type="InterPro" id="IPR000756">
    <property type="entry name" value="Diacylglycerol_kin_accessory"/>
</dbReference>
<evidence type="ECO:0000313" key="21">
    <source>
        <dbReference type="Proteomes" id="UP000472260"/>
    </source>
</evidence>
<dbReference type="PROSITE" id="PS50081">
    <property type="entry name" value="ZF_DAG_PE_2"/>
    <property type="match status" value="3"/>
</dbReference>
<dbReference type="Gene3D" id="2.60.200.40">
    <property type="match status" value="1"/>
</dbReference>
<evidence type="ECO:0000256" key="9">
    <source>
        <dbReference type="ARBA" id="ARBA00022777"/>
    </source>
</evidence>
<dbReference type="GO" id="GO:0004143">
    <property type="term" value="F:ATP-dependent diacylglycerol kinase activity"/>
    <property type="evidence" value="ECO:0007669"/>
    <property type="project" value="UniProtKB-EC"/>
</dbReference>
<feature type="region of interest" description="Disordered" evidence="17">
    <location>
        <begin position="836"/>
        <end position="864"/>
    </location>
</feature>
<keyword evidence="6" id="KW-0677">Repeat</keyword>
<dbReference type="GO" id="GO:0007200">
    <property type="term" value="P:phospholipase C-activating G protein-coupled receptor signaling pathway"/>
    <property type="evidence" value="ECO:0007669"/>
    <property type="project" value="InterPro"/>
</dbReference>
<comment type="pathway">
    <text evidence="15">Glycerolipid metabolism.</text>
</comment>
<dbReference type="Ensembl" id="ENSSANT00000062797.1">
    <property type="protein sequence ID" value="ENSSANP00000059026.1"/>
    <property type="gene ID" value="ENSSANG00000029429.1"/>
</dbReference>
<evidence type="ECO:0000313" key="20">
    <source>
        <dbReference type="Ensembl" id="ENSSANP00000059026.1"/>
    </source>
</evidence>
<dbReference type="Pfam" id="PF00609">
    <property type="entry name" value="DAGK_acc"/>
    <property type="match status" value="1"/>
</dbReference>
<dbReference type="SUPFAM" id="SSF57889">
    <property type="entry name" value="Cysteine-rich domain"/>
    <property type="match status" value="2"/>
</dbReference>
<keyword evidence="13" id="KW-0472">Membrane</keyword>
<comment type="catalytic activity">
    <reaction evidence="16">
        <text>a 1,2-diacyl-sn-glycerol + ATP = a 1,2-diacyl-sn-glycero-3-phosphate + ADP + H(+)</text>
        <dbReference type="Rhea" id="RHEA:10272"/>
        <dbReference type="ChEBI" id="CHEBI:15378"/>
        <dbReference type="ChEBI" id="CHEBI:17815"/>
        <dbReference type="ChEBI" id="CHEBI:30616"/>
        <dbReference type="ChEBI" id="CHEBI:58608"/>
        <dbReference type="ChEBI" id="CHEBI:456216"/>
        <dbReference type="EC" id="2.7.1.107"/>
    </reaction>
</comment>
<dbReference type="InterPro" id="IPR017438">
    <property type="entry name" value="ATP-NAD_kinase_N"/>
</dbReference>
<dbReference type="GO" id="GO:0046486">
    <property type="term" value="P:glycerolipid metabolic process"/>
    <property type="evidence" value="ECO:0007669"/>
    <property type="project" value="UniProtKB-UniPathway"/>
</dbReference>
<dbReference type="GO" id="GO:0016020">
    <property type="term" value="C:membrane"/>
    <property type="evidence" value="ECO:0007669"/>
    <property type="project" value="UniProtKB-SubCell"/>
</dbReference>
<feature type="compositionally biased region" description="Basic and acidic residues" evidence="17">
    <location>
        <begin position="1"/>
        <end position="11"/>
    </location>
</feature>
<evidence type="ECO:0000256" key="17">
    <source>
        <dbReference type="SAM" id="MobiDB-lite"/>
    </source>
</evidence>
<dbReference type="SMART" id="SM00109">
    <property type="entry name" value="C1"/>
    <property type="match status" value="3"/>
</dbReference>
<dbReference type="FunFam" id="3.40.50.10330:FF:000012">
    <property type="entry name" value="Diacylglycerol kinase"/>
    <property type="match status" value="1"/>
</dbReference>
<dbReference type="SMART" id="SM00046">
    <property type="entry name" value="DAGKc"/>
    <property type="match status" value="1"/>
</dbReference>
<keyword evidence="10" id="KW-0862">Zinc</keyword>
<dbReference type="CDD" id="cd20854">
    <property type="entry name" value="C1_DGKtheta_typeV_rpt3"/>
    <property type="match status" value="1"/>
</dbReference>
<feature type="region of interest" description="Disordered" evidence="17">
    <location>
        <begin position="1"/>
        <end position="34"/>
    </location>
</feature>
<evidence type="ECO:0000256" key="11">
    <source>
        <dbReference type="ARBA" id="ARBA00022840"/>
    </source>
</evidence>
<dbReference type="CDD" id="cd20803">
    <property type="entry name" value="C1_DGKtheta_typeV_rpt1"/>
    <property type="match status" value="1"/>
</dbReference>
<comment type="catalytic activity">
    <reaction evidence="14">
        <text>1,2-di-(9Z-octadecenoyl)-sn-glycerol + ATP = 1,2-di-(9Z-octadecenoyl)-sn-glycero-3-phosphate + ADP + H(+)</text>
        <dbReference type="Rhea" id="RHEA:40327"/>
        <dbReference type="ChEBI" id="CHEBI:15378"/>
        <dbReference type="ChEBI" id="CHEBI:30616"/>
        <dbReference type="ChEBI" id="CHEBI:52333"/>
        <dbReference type="ChEBI" id="CHEBI:74546"/>
        <dbReference type="ChEBI" id="CHEBI:456216"/>
    </reaction>
    <physiologicalReaction direction="left-to-right" evidence="14">
        <dbReference type="Rhea" id="RHEA:40328"/>
    </physiologicalReaction>
</comment>
<comment type="pathway">
    <text evidence="2">Lipid metabolism; glycerolipid metabolism.</text>
</comment>
<dbReference type="InterPro" id="IPR056392">
    <property type="entry name" value="DGKtheta_RBD"/>
</dbReference>
<dbReference type="InterPro" id="IPR046349">
    <property type="entry name" value="C1-like_sf"/>
</dbReference>
<evidence type="ECO:0000259" key="19">
    <source>
        <dbReference type="PROSITE" id="PS50146"/>
    </source>
</evidence>
<dbReference type="GO" id="GO:0005524">
    <property type="term" value="F:ATP binding"/>
    <property type="evidence" value="ECO:0007669"/>
    <property type="project" value="UniProtKB-KW"/>
</dbReference>
<dbReference type="Gene3D" id="3.30.60.20">
    <property type="match status" value="2"/>
</dbReference>
<evidence type="ECO:0000256" key="12">
    <source>
        <dbReference type="ARBA" id="ARBA00023098"/>
    </source>
</evidence>
<feature type="domain" description="Phorbol-ester/DAG-type" evidence="18">
    <location>
        <begin position="162"/>
        <end position="213"/>
    </location>
</feature>
<evidence type="ECO:0000259" key="18">
    <source>
        <dbReference type="PROSITE" id="PS50081"/>
    </source>
</evidence>
<evidence type="ECO:0000256" key="14">
    <source>
        <dbReference type="ARBA" id="ARBA00023371"/>
    </source>
</evidence>
<dbReference type="FunFam" id="3.30.60.20:FF:000053">
    <property type="entry name" value="Diacylglycerol kinase"/>
    <property type="match status" value="1"/>
</dbReference>
<dbReference type="Proteomes" id="UP000472260">
    <property type="component" value="Unassembled WGS sequence"/>
</dbReference>
<dbReference type="PROSITE" id="PS00479">
    <property type="entry name" value="ZF_DAG_PE_1"/>
    <property type="match status" value="2"/>
</dbReference>
<gene>
    <name evidence="20" type="primary">LOC107653341</name>
</gene>
<dbReference type="Pfam" id="PF00781">
    <property type="entry name" value="DAGK_cat"/>
    <property type="match status" value="1"/>
</dbReference>
<dbReference type="InterPro" id="IPR037607">
    <property type="entry name" value="DGK"/>
</dbReference>
<dbReference type="CDD" id="cd20804">
    <property type="entry name" value="C1_DGKtheta_typeV_rpt2"/>
    <property type="match status" value="1"/>
</dbReference>
<keyword evidence="11 16" id="KW-0067">ATP-binding</keyword>
<keyword evidence="8" id="KW-0863">Zinc-finger</keyword>
<dbReference type="SMART" id="SM00045">
    <property type="entry name" value="DAGKa"/>
    <property type="match status" value="1"/>
</dbReference>
<dbReference type="PANTHER" id="PTHR11255:SF54">
    <property type="entry name" value="DIACYLGLYCEROL KINASE THETA"/>
    <property type="match status" value="1"/>
</dbReference>
<dbReference type="Pfam" id="PF24099">
    <property type="entry name" value="RBD_DGKtheta"/>
    <property type="match status" value="1"/>
</dbReference>
<keyword evidence="12" id="KW-0443">Lipid metabolism</keyword>
<evidence type="ECO:0000256" key="15">
    <source>
        <dbReference type="ARBA" id="ARBA00060536"/>
    </source>
</evidence>
<dbReference type="SUPFAM" id="SSF111331">
    <property type="entry name" value="NAD kinase/diacylglycerol kinase-like"/>
    <property type="match status" value="1"/>
</dbReference>
<dbReference type="EC" id="2.7.1.107" evidence="16"/>
<dbReference type="PRINTS" id="PR00008">
    <property type="entry name" value="DAGPEDOMAIN"/>
</dbReference>
<dbReference type="PROSITE" id="PS50146">
    <property type="entry name" value="DAGK"/>
    <property type="match status" value="1"/>
</dbReference>
<dbReference type="InterPro" id="IPR020454">
    <property type="entry name" value="DAG/PE-bd"/>
</dbReference>
<feature type="domain" description="Phorbol-ester/DAG-type" evidence="18">
    <location>
        <begin position="100"/>
        <end position="147"/>
    </location>
</feature>
<protein>
    <recommendedName>
        <fullName evidence="16">Diacylglycerol kinase</fullName>
        <shortName evidence="16">DAG kinase</shortName>
        <ecNumber evidence="16">2.7.1.107</ecNumber>
    </recommendedName>
</protein>
<dbReference type="Pfam" id="PF00130">
    <property type="entry name" value="C1_1"/>
    <property type="match status" value="2"/>
</dbReference>
<comment type="similarity">
    <text evidence="3 16">Belongs to the eukaryotic diacylglycerol kinase family.</text>
</comment>
<feature type="domain" description="DAGKc" evidence="19">
    <location>
        <begin position="506"/>
        <end position="643"/>
    </location>
</feature>
<proteinExistence type="inferred from homology"/>
<reference evidence="20" key="1">
    <citation type="submission" date="2025-08" db="UniProtKB">
        <authorList>
            <consortium name="Ensembl"/>
        </authorList>
    </citation>
    <scope>IDENTIFICATION</scope>
</reference>
<evidence type="ECO:0000256" key="16">
    <source>
        <dbReference type="RuleBase" id="RU361128"/>
    </source>
</evidence>
<keyword evidence="7 16" id="KW-0547">Nucleotide-binding</keyword>
<dbReference type="InterPro" id="IPR016064">
    <property type="entry name" value="NAD/diacylglycerol_kinase_sf"/>
</dbReference>
<name>A0A671PJ77_9TELE</name>
<dbReference type="InterPro" id="IPR002219">
    <property type="entry name" value="PKC_DAG/PE"/>
</dbReference>
<evidence type="ECO:0000256" key="3">
    <source>
        <dbReference type="ARBA" id="ARBA00009280"/>
    </source>
</evidence>
<organism evidence="20 21">
    <name type="scientific">Sinocyclocheilus anshuiensis</name>
    <dbReference type="NCBI Taxonomy" id="1608454"/>
    <lineage>
        <taxon>Eukaryota</taxon>
        <taxon>Metazoa</taxon>
        <taxon>Chordata</taxon>
        <taxon>Craniata</taxon>
        <taxon>Vertebrata</taxon>
        <taxon>Euteleostomi</taxon>
        <taxon>Actinopterygii</taxon>
        <taxon>Neopterygii</taxon>
        <taxon>Teleostei</taxon>
        <taxon>Ostariophysi</taxon>
        <taxon>Cypriniformes</taxon>
        <taxon>Cyprinidae</taxon>
        <taxon>Cyprininae</taxon>
        <taxon>Sinocyclocheilus</taxon>
    </lineage>
</organism>
<dbReference type="InterPro" id="IPR001206">
    <property type="entry name" value="Diacylglycerol_kinase_cat_dom"/>
</dbReference>
<dbReference type="GO" id="GO:0008270">
    <property type="term" value="F:zinc ion binding"/>
    <property type="evidence" value="ECO:0007669"/>
    <property type="project" value="UniProtKB-KW"/>
</dbReference>
<feature type="domain" description="Phorbol-ester/DAG-type" evidence="18">
    <location>
        <begin position="39"/>
        <end position="87"/>
    </location>
</feature>
<comment type="subcellular location">
    <subcellularLocation>
        <location evidence="1">Membrane</location>
    </subcellularLocation>
</comment>
<dbReference type="FunFam" id="3.30.60.20:FF:000002">
    <property type="entry name" value="Diacylglycerol kinase"/>
    <property type="match status" value="1"/>
</dbReference>
<evidence type="ECO:0000256" key="13">
    <source>
        <dbReference type="ARBA" id="ARBA00023136"/>
    </source>
</evidence>
<evidence type="ECO:0000256" key="2">
    <source>
        <dbReference type="ARBA" id="ARBA00005175"/>
    </source>
</evidence>
<evidence type="ECO:0000256" key="6">
    <source>
        <dbReference type="ARBA" id="ARBA00022737"/>
    </source>
</evidence>
<dbReference type="Gene3D" id="3.40.50.10330">
    <property type="entry name" value="Probable inorganic polyphosphate/atp-NAD kinase, domain 1"/>
    <property type="match status" value="1"/>
</dbReference>